<dbReference type="PANTHER" id="PTHR10012">
    <property type="entry name" value="SERINE/THREONINE-PROTEIN PHOSPHATASE 2A REGULATORY SUBUNIT B"/>
    <property type="match status" value="1"/>
</dbReference>
<dbReference type="AlphaFoldDB" id="A0A6G3MF99"/>
<dbReference type="GO" id="GO:0007052">
    <property type="term" value="P:mitotic spindle organization"/>
    <property type="evidence" value="ECO:0007669"/>
    <property type="project" value="TreeGrafter"/>
</dbReference>
<evidence type="ECO:0000256" key="1">
    <source>
        <dbReference type="ARBA" id="ARBA00000971"/>
    </source>
</evidence>
<evidence type="ECO:0000256" key="4">
    <source>
        <dbReference type="ARBA" id="ARBA00013194"/>
    </source>
</evidence>
<comment type="function">
    <text evidence="10">PPIases accelerate the folding of proteins. It catalyzes the cis-trans isomerization of proline imidic peptide bonds in oligopeptides.</text>
</comment>
<dbReference type="GO" id="GO:0008160">
    <property type="term" value="F:protein tyrosine phosphatase activator activity"/>
    <property type="evidence" value="ECO:0007669"/>
    <property type="project" value="TreeGrafter"/>
</dbReference>
<proteinExistence type="inferred from homology"/>
<organism evidence="11">
    <name type="scientific">Henneguya salminicola</name>
    <name type="common">Myxosporean</name>
    <dbReference type="NCBI Taxonomy" id="69463"/>
    <lineage>
        <taxon>Eukaryota</taxon>
        <taxon>Metazoa</taxon>
        <taxon>Cnidaria</taxon>
        <taxon>Myxozoa</taxon>
        <taxon>Myxosporea</taxon>
        <taxon>Bivalvulida</taxon>
        <taxon>Platysporina</taxon>
        <taxon>Myxobolidae</taxon>
        <taxon>Henneguya</taxon>
    </lineage>
</organism>
<dbReference type="PANTHER" id="PTHR10012:SF0">
    <property type="entry name" value="SERINE_THREONINE-PROTEIN PHOSPHATASE 2A ACTIVATOR"/>
    <property type="match status" value="1"/>
</dbReference>
<dbReference type="EC" id="5.2.1.8" evidence="4 10"/>
<dbReference type="GO" id="GO:0000159">
    <property type="term" value="C:protein phosphatase type 2A complex"/>
    <property type="evidence" value="ECO:0007669"/>
    <property type="project" value="TreeGrafter"/>
</dbReference>
<sequence length="246" mass="28221">MGAPYKMKPTDKINTFLSSPAYKIYLNFISYLCESVKGRVLRSDEQISDNMAKIVTILEELDSFITLIPLREKTMGRFGNLAYRDWNQKMSDNAEKYILSLFEPTVIENDIVQLLINYFKDSFGNPTRIDYGTGHEGAFAFLLCCLHKLNYFGENDGHLISLIVIKRYIQLVRNIQKTFTLEPAGSHGSWGLDDFQFLPYILGASQMITPTPKFSPNDILNKNICCQNKNDYLFLGCIDFINQVNF</sequence>
<keyword evidence="6 10" id="KW-0697">Rotamase</keyword>
<evidence type="ECO:0000313" key="11">
    <source>
        <dbReference type="EMBL" id="NDJ92641.1"/>
    </source>
</evidence>
<dbReference type="GO" id="GO:0005634">
    <property type="term" value="C:nucleus"/>
    <property type="evidence" value="ECO:0007669"/>
    <property type="project" value="TreeGrafter"/>
</dbReference>
<dbReference type="InterPro" id="IPR004327">
    <property type="entry name" value="Phstyr_phstse_ac"/>
</dbReference>
<evidence type="ECO:0000256" key="2">
    <source>
        <dbReference type="ARBA" id="ARBA00004496"/>
    </source>
</evidence>
<evidence type="ECO:0000256" key="6">
    <source>
        <dbReference type="ARBA" id="ARBA00023110"/>
    </source>
</evidence>
<evidence type="ECO:0000256" key="10">
    <source>
        <dbReference type="RuleBase" id="RU361210"/>
    </source>
</evidence>
<comment type="similarity">
    <text evidence="3 10">Belongs to the PTPA-type PPIase family.</text>
</comment>
<evidence type="ECO:0000256" key="3">
    <source>
        <dbReference type="ARBA" id="ARBA00011019"/>
    </source>
</evidence>
<reference evidence="11" key="1">
    <citation type="submission" date="2018-11" db="EMBL/GenBank/DDBJ databases">
        <title>Henneguya salminicola genome and transcriptome.</title>
        <authorList>
            <person name="Yahalomi D."/>
            <person name="Atkinson S.D."/>
            <person name="Neuhof M."/>
            <person name="Chang E.S."/>
            <person name="Philippe H."/>
            <person name="Cartwright P."/>
            <person name="Bartholomew J.L."/>
            <person name="Huchon D."/>
        </authorList>
    </citation>
    <scope>NUCLEOTIDE SEQUENCE</scope>
    <source>
        <strain evidence="11">Hz1</strain>
        <tissue evidence="11">Whole</tissue>
    </source>
</reference>
<evidence type="ECO:0000256" key="8">
    <source>
        <dbReference type="ARBA" id="ARBA00044786"/>
    </source>
</evidence>
<dbReference type="GO" id="GO:0003755">
    <property type="term" value="F:peptidyl-prolyl cis-trans isomerase activity"/>
    <property type="evidence" value="ECO:0007669"/>
    <property type="project" value="UniProtKB-KW"/>
</dbReference>
<dbReference type="SUPFAM" id="SSF140984">
    <property type="entry name" value="PTPA-like"/>
    <property type="match status" value="1"/>
</dbReference>
<dbReference type="InterPro" id="IPR043170">
    <property type="entry name" value="PTPA_C_lid"/>
</dbReference>
<dbReference type="EMBL" id="GHBP01001197">
    <property type="protein sequence ID" value="NDJ92641.1"/>
    <property type="molecule type" value="Transcribed_RNA"/>
</dbReference>
<comment type="catalytic activity">
    <reaction evidence="1 10">
        <text>[protein]-peptidylproline (omega=180) = [protein]-peptidylproline (omega=0)</text>
        <dbReference type="Rhea" id="RHEA:16237"/>
        <dbReference type="Rhea" id="RHEA-COMP:10747"/>
        <dbReference type="Rhea" id="RHEA-COMP:10748"/>
        <dbReference type="ChEBI" id="CHEBI:83833"/>
        <dbReference type="ChEBI" id="CHEBI:83834"/>
        <dbReference type="EC" id="5.2.1.8"/>
    </reaction>
</comment>
<evidence type="ECO:0000256" key="5">
    <source>
        <dbReference type="ARBA" id="ARBA00022490"/>
    </source>
</evidence>
<dbReference type="GO" id="GO:0005737">
    <property type="term" value="C:cytoplasm"/>
    <property type="evidence" value="ECO:0007669"/>
    <property type="project" value="UniProtKB-SubCell"/>
</dbReference>
<dbReference type="Gene3D" id="1.20.120.1150">
    <property type="match status" value="1"/>
</dbReference>
<dbReference type="InterPro" id="IPR037218">
    <property type="entry name" value="PTPA_sf"/>
</dbReference>
<evidence type="ECO:0000256" key="9">
    <source>
        <dbReference type="ARBA" id="ARBA00044820"/>
    </source>
</evidence>
<keyword evidence="7 10" id="KW-0413">Isomerase</keyword>
<name>A0A6G3MF99_HENSL</name>
<accession>A0A6G3MF99</accession>
<dbReference type="Pfam" id="PF03095">
    <property type="entry name" value="PTPA"/>
    <property type="match status" value="1"/>
</dbReference>
<keyword evidence="5 10" id="KW-0963">Cytoplasm</keyword>
<protein>
    <recommendedName>
        <fullName evidence="8 10">Serine/threonine-protein phosphatase 2A activator</fullName>
        <ecNumber evidence="4 10">5.2.1.8</ecNumber>
    </recommendedName>
    <alternativeName>
        <fullName evidence="9 10">Phosphotyrosyl phosphatase activator</fullName>
    </alternativeName>
</protein>
<evidence type="ECO:0000256" key="7">
    <source>
        <dbReference type="ARBA" id="ARBA00023235"/>
    </source>
</evidence>
<dbReference type="PIRSF" id="PIRSF016325">
    <property type="entry name" value="Phstyr_phstse_ac"/>
    <property type="match status" value="1"/>
</dbReference>
<comment type="subcellular location">
    <subcellularLocation>
        <location evidence="2 10">Cytoplasm</location>
    </subcellularLocation>
</comment>